<dbReference type="Proteomes" id="UP000256514">
    <property type="component" value="Unassembled WGS sequence"/>
</dbReference>
<reference evidence="3 4" key="1">
    <citation type="submission" date="2018-04" db="EMBL/GenBank/DDBJ databases">
        <title>Novel Campyloabacter and Helicobacter Species and Strains.</title>
        <authorList>
            <person name="Mannion A.J."/>
            <person name="Shen Z."/>
            <person name="Fox J.G."/>
        </authorList>
    </citation>
    <scope>NUCLEOTIDE SEQUENCE [LARGE SCALE GENOMIC DNA]</scope>
    <source>
        <strain evidence="3 4">MIT 12-6600</strain>
    </source>
</reference>
<keyword evidence="1" id="KW-0067">ATP-binding</keyword>
<evidence type="ECO:0000313" key="4">
    <source>
        <dbReference type="Proteomes" id="UP000256514"/>
    </source>
</evidence>
<dbReference type="GO" id="GO:0046872">
    <property type="term" value="F:metal ion binding"/>
    <property type="evidence" value="ECO:0007669"/>
    <property type="project" value="InterPro"/>
</dbReference>
<dbReference type="GO" id="GO:0009432">
    <property type="term" value="P:SOS response"/>
    <property type="evidence" value="ECO:0007669"/>
    <property type="project" value="TreeGrafter"/>
</dbReference>
<dbReference type="RefSeq" id="WP_115570982.1">
    <property type="nucleotide sequence ID" value="NZ_NXLT01000003.1"/>
</dbReference>
<dbReference type="PANTHER" id="PTHR21621">
    <property type="entry name" value="RIBOSOMAL PROTEIN S6 MODIFICATION PROTEIN"/>
    <property type="match status" value="1"/>
</dbReference>
<organism evidence="3 4">
    <name type="scientific">Helicobacter equorum</name>
    <dbReference type="NCBI Taxonomy" id="361872"/>
    <lineage>
        <taxon>Bacteria</taxon>
        <taxon>Pseudomonadati</taxon>
        <taxon>Campylobacterota</taxon>
        <taxon>Epsilonproteobacteria</taxon>
        <taxon>Campylobacterales</taxon>
        <taxon>Helicobacteraceae</taxon>
        <taxon>Helicobacter</taxon>
    </lineage>
</organism>
<dbReference type="OrthoDB" id="4789744at2"/>
<proteinExistence type="predicted"/>
<dbReference type="SUPFAM" id="SSF56059">
    <property type="entry name" value="Glutathione synthetase ATP-binding domain-like"/>
    <property type="match status" value="1"/>
</dbReference>
<dbReference type="Gene3D" id="3.40.50.20">
    <property type="match status" value="1"/>
</dbReference>
<dbReference type="AlphaFoldDB" id="A0A3D8IQK7"/>
<keyword evidence="3" id="KW-0436">Ligase</keyword>
<dbReference type="PANTHER" id="PTHR21621:SF0">
    <property type="entry name" value="BETA-CITRYLGLUTAMATE SYNTHASE B-RELATED"/>
    <property type="match status" value="1"/>
</dbReference>
<comment type="caution">
    <text evidence="3">The sequence shown here is derived from an EMBL/GenBank/DDBJ whole genome shotgun (WGS) entry which is preliminary data.</text>
</comment>
<name>A0A3D8IQK7_9HELI</name>
<dbReference type="InterPro" id="IPR013815">
    <property type="entry name" value="ATP_grasp_subdomain_1"/>
</dbReference>
<keyword evidence="4" id="KW-1185">Reference proteome</keyword>
<evidence type="ECO:0000259" key="2">
    <source>
        <dbReference type="PROSITE" id="PS50975"/>
    </source>
</evidence>
<dbReference type="GO" id="GO:0018169">
    <property type="term" value="F:ribosomal S6-glutamic acid ligase activity"/>
    <property type="evidence" value="ECO:0007669"/>
    <property type="project" value="TreeGrafter"/>
</dbReference>
<gene>
    <name evidence="3" type="ORF">CQA54_04565</name>
</gene>
<dbReference type="EMBL" id="NXLT01000003">
    <property type="protein sequence ID" value="RDU67260.1"/>
    <property type="molecule type" value="Genomic_DNA"/>
</dbReference>
<dbReference type="InterPro" id="IPR011761">
    <property type="entry name" value="ATP-grasp"/>
</dbReference>
<evidence type="ECO:0000313" key="3">
    <source>
        <dbReference type="EMBL" id="RDU67260.1"/>
    </source>
</evidence>
<feature type="domain" description="ATP-grasp" evidence="2">
    <location>
        <begin position="106"/>
        <end position="319"/>
    </location>
</feature>
<dbReference type="PROSITE" id="PS50975">
    <property type="entry name" value="ATP_GRASP"/>
    <property type="match status" value="1"/>
</dbReference>
<accession>A0A3D8IQK7</accession>
<dbReference type="Gene3D" id="3.30.1490.20">
    <property type="entry name" value="ATP-grasp fold, A domain"/>
    <property type="match status" value="1"/>
</dbReference>
<evidence type="ECO:0000256" key="1">
    <source>
        <dbReference type="PROSITE-ProRule" id="PRU00409"/>
    </source>
</evidence>
<protein>
    <submittedName>
        <fullName evidence="3">Alpha-L-glutamate ligase</fullName>
    </submittedName>
</protein>
<dbReference type="GO" id="GO:0005524">
    <property type="term" value="F:ATP binding"/>
    <property type="evidence" value="ECO:0007669"/>
    <property type="project" value="UniProtKB-UniRule"/>
</dbReference>
<dbReference type="GO" id="GO:0005737">
    <property type="term" value="C:cytoplasm"/>
    <property type="evidence" value="ECO:0007669"/>
    <property type="project" value="TreeGrafter"/>
</dbReference>
<sequence>MLFNTLATNIYIIHENDEWIPPFAQAFERAGIKFGEIYLTQGGIDLDSPPPQGVFWSRLSASSHTRDHSLSKEYGRAVLSWLESYGRRVINGSSVLELEVSKVRQYLALNKAGFRTPKTIAVFGKNDLLECAKTLQTPFITKHNQGGKGLGVRRFESIEEFKEYIESSAFEPPIDGITLLQEYIRAKEFYITRIEFIGGKFHYAVRVDTSNGAFELCPADACDIERTKALPELAGGACDVGGVDKFSLRTDIDSNTPLVQKLEGFLQTHNIAIAGVEFIESVDGEIVVYDINTNTNYNSKVESHLRGQNKQGAADRVVEFLHSELEKIQRSK</sequence>
<keyword evidence="1" id="KW-0547">Nucleotide-binding</keyword>